<evidence type="ECO:0000256" key="4">
    <source>
        <dbReference type="ARBA" id="ARBA00022989"/>
    </source>
</evidence>
<proteinExistence type="predicted"/>
<evidence type="ECO:0000256" key="3">
    <source>
        <dbReference type="ARBA" id="ARBA00022692"/>
    </source>
</evidence>
<feature type="transmembrane region" description="Helical" evidence="6">
    <location>
        <begin position="209"/>
        <end position="230"/>
    </location>
</feature>
<evidence type="ECO:0000256" key="1">
    <source>
        <dbReference type="ARBA" id="ARBA00004141"/>
    </source>
</evidence>
<sequence>MALAGPGATILAFVVVGLIAWGAMDGLGEMVVFWPVPNPLVQFVQTVVDRELGTVVHFAYWYTYAISTVAVITTAGGIVQYWSQGSESNVSKALIFVTFPIIILLVNCSSVKVFGYIELFGGSLKLFMVAGLALIMFLIDWGVGPAPKANLSSCIQDGFQTHIEGTDKSIAAVLAISLAVFPYVGVETFTITAFEAKNSDALKLPSKRMVPFVMFLYTLSVFGFSLNVPWTNGFLPAYYNSWTPRREDEGLTCHNHRPRDLNRRQAVIDFSNSSGHVLPTIAIDLAGINVLSGFSWAFQLLGYLTAKVTKRSSPSTHISAQDYVSSYYLA</sequence>
<dbReference type="GO" id="GO:0016020">
    <property type="term" value="C:membrane"/>
    <property type="evidence" value="ECO:0007669"/>
    <property type="project" value="UniProtKB-SubCell"/>
</dbReference>
<evidence type="ECO:0000256" key="2">
    <source>
        <dbReference type="ARBA" id="ARBA00022448"/>
    </source>
</evidence>
<organism evidence="8 9">
    <name type="scientific">Aureobasidium pullulans</name>
    <name type="common">Black yeast</name>
    <name type="synonym">Pullularia pullulans</name>
    <dbReference type="NCBI Taxonomy" id="5580"/>
    <lineage>
        <taxon>Eukaryota</taxon>
        <taxon>Fungi</taxon>
        <taxon>Dikarya</taxon>
        <taxon>Ascomycota</taxon>
        <taxon>Pezizomycotina</taxon>
        <taxon>Dothideomycetes</taxon>
        <taxon>Dothideomycetidae</taxon>
        <taxon>Dothideales</taxon>
        <taxon>Saccotheciaceae</taxon>
        <taxon>Aureobasidium</taxon>
    </lineage>
</organism>
<dbReference type="Proteomes" id="UP000310039">
    <property type="component" value="Unassembled WGS sequence"/>
</dbReference>
<dbReference type="PANTHER" id="PTHR43495">
    <property type="entry name" value="GABA PERMEASE"/>
    <property type="match status" value="1"/>
</dbReference>
<evidence type="ECO:0000313" key="8">
    <source>
        <dbReference type="EMBL" id="THZ84177.1"/>
    </source>
</evidence>
<feature type="transmembrane region" description="Helical" evidence="6">
    <location>
        <begin position="7"/>
        <end position="24"/>
    </location>
</feature>
<evidence type="ECO:0000259" key="7">
    <source>
        <dbReference type="Pfam" id="PF00324"/>
    </source>
</evidence>
<evidence type="ECO:0000256" key="5">
    <source>
        <dbReference type="ARBA" id="ARBA00023136"/>
    </source>
</evidence>
<keyword evidence="3 6" id="KW-0812">Transmembrane</keyword>
<evidence type="ECO:0000313" key="9">
    <source>
        <dbReference type="Proteomes" id="UP000310039"/>
    </source>
</evidence>
<gene>
    <name evidence="8" type="ORF">D6C84_04282</name>
</gene>
<keyword evidence="5 6" id="KW-0472">Membrane</keyword>
<dbReference type="Pfam" id="PF00324">
    <property type="entry name" value="AA_permease"/>
    <property type="match status" value="1"/>
</dbReference>
<comment type="subcellular location">
    <subcellularLocation>
        <location evidence="1">Membrane</location>
        <topology evidence="1">Multi-pass membrane protein</topology>
    </subcellularLocation>
</comment>
<accession>A0A4S9XXQ6</accession>
<dbReference type="EMBL" id="QZBT01000048">
    <property type="protein sequence ID" value="THZ84177.1"/>
    <property type="molecule type" value="Genomic_DNA"/>
</dbReference>
<feature type="transmembrane region" description="Helical" evidence="6">
    <location>
        <begin position="281"/>
        <end position="304"/>
    </location>
</feature>
<dbReference type="Gene3D" id="1.20.1740.10">
    <property type="entry name" value="Amino acid/polyamine transporter I"/>
    <property type="match status" value="1"/>
</dbReference>
<evidence type="ECO:0000256" key="6">
    <source>
        <dbReference type="SAM" id="Phobius"/>
    </source>
</evidence>
<dbReference type="AlphaFoldDB" id="A0A4S9XXQ6"/>
<feature type="transmembrane region" description="Helical" evidence="6">
    <location>
        <begin position="123"/>
        <end position="143"/>
    </location>
</feature>
<dbReference type="InterPro" id="IPR004841">
    <property type="entry name" value="AA-permease/SLC12A_dom"/>
</dbReference>
<name>A0A4S9XXQ6_AURPU</name>
<feature type="transmembrane region" description="Helical" evidence="6">
    <location>
        <begin position="94"/>
        <end position="117"/>
    </location>
</feature>
<keyword evidence="2" id="KW-0813">Transport</keyword>
<feature type="domain" description="Amino acid permease/ SLC12A" evidence="7">
    <location>
        <begin position="3"/>
        <end position="232"/>
    </location>
</feature>
<dbReference type="GO" id="GO:0055085">
    <property type="term" value="P:transmembrane transport"/>
    <property type="evidence" value="ECO:0007669"/>
    <property type="project" value="InterPro"/>
</dbReference>
<reference evidence="8 9" key="1">
    <citation type="submission" date="2018-10" db="EMBL/GenBank/DDBJ databases">
        <title>Fifty Aureobasidium pullulans genomes reveal a recombining polyextremotolerant generalist.</title>
        <authorList>
            <person name="Gostincar C."/>
            <person name="Turk M."/>
            <person name="Zajc J."/>
            <person name="Gunde-Cimerman N."/>
        </authorList>
    </citation>
    <scope>NUCLEOTIDE SEQUENCE [LARGE SCALE GENOMIC DNA]</scope>
    <source>
        <strain evidence="8 9">EXF-3403</strain>
    </source>
</reference>
<protein>
    <recommendedName>
        <fullName evidence="7">Amino acid permease/ SLC12A domain-containing protein</fullName>
    </recommendedName>
</protein>
<comment type="caution">
    <text evidence="8">The sequence shown here is derived from an EMBL/GenBank/DDBJ whole genome shotgun (WGS) entry which is preliminary data.</text>
</comment>
<keyword evidence="4 6" id="KW-1133">Transmembrane helix</keyword>
<feature type="transmembrane region" description="Helical" evidence="6">
    <location>
        <begin position="59"/>
        <end position="82"/>
    </location>
</feature>
<dbReference type="PANTHER" id="PTHR43495:SF5">
    <property type="entry name" value="GAMMA-AMINOBUTYRIC ACID PERMEASE"/>
    <property type="match status" value="1"/>
</dbReference>